<sequence length="361" mass="40380">MTDRQRDKKQSRDNGSRGTRRKGTVPPPAAKPGHAPSRAKTPSSRGTGNGTSQRNDRTRVDRDRRTIPDKQFTVQEPAELLSFLLLNLSHMGRNSVKALLARGQVSVNGHAAVTTYNYPLQPGQTVTIRMDKTDAAPPMIGLTILHEDEDIIVISKDAGLLSIASSQEPELTAYRQLTDHVRRENAKNRIFVVHRLDRDTSGVMMFAKSEQVQQTLQNGWKELVNERLYVALVEGSIKKPEGTISSWLKESKTLKMYSSPYPNDGLHAVTHYKVIQTNRSFSLLEVQLETGRKNQIRVHMQDIGHPIAGDKKYGSTSKPIGRLGLHARVLSFTHPTTGDAMRFETDIPKSFLTPFRTESPQ</sequence>
<feature type="compositionally biased region" description="Polar residues" evidence="6">
    <location>
        <begin position="40"/>
        <end position="53"/>
    </location>
</feature>
<evidence type="ECO:0000256" key="3">
    <source>
        <dbReference type="ARBA" id="ARBA00023235"/>
    </source>
</evidence>
<comment type="function">
    <text evidence="5">Responsible for synthesis of pseudouridine from uracil.</text>
</comment>
<dbReference type="PROSITE" id="PS50889">
    <property type="entry name" value="S4"/>
    <property type="match status" value="1"/>
</dbReference>
<evidence type="ECO:0000259" key="7">
    <source>
        <dbReference type="Pfam" id="PF00849"/>
    </source>
</evidence>
<dbReference type="Gene3D" id="3.30.2350.10">
    <property type="entry name" value="Pseudouridine synthase"/>
    <property type="match status" value="1"/>
</dbReference>
<dbReference type="InterPro" id="IPR006145">
    <property type="entry name" value="PsdUridine_synth_RsuA/RluA"/>
</dbReference>
<dbReference type="CDD" id="cd00165">
    <property type="entry name" value="S4"/>
    <property type="match status" value="1"/>
</dbReference>
<feature type="domain" description="Pseudouridine synthase RsuA/RluA-like" evidence="7">
    <location>
        <begin position="150"/>
        <end position="301"/>
    </location>
</feature>
<evidence type="ECO:0000256" key="2">
    <source>
        <dbReference type="ARBA" id="ARBA00010876"/>
    </source>
</evidence>
<keyword evidence="4" id="KW-0694">RNA-binding</keyword>
<comment type="catalytic activity">
    <reaction evidence="1 5">
        <text>a uridine in RNA = a pseudouridine in RNA</text>
        <dbReference type="Rhea" id="RHEA:48348"/>
        <dbReference type="Rhea" id="RHEA-COMP:12068"/>
        <dbReference type="Rhea" id="RHEA-COMP:12069"/>
        <dbReference type="ChEBI" id="CHEBI:65314"/>
        <dbReference type="ChEBI" id="CHEBI:65315"/>
    </reaction>
</comment>
<proteinExistence type="inferred from homology"/>
<organism evidence="8 9">
    <name type="scientific">Paenibacillus mendelii</name>
    <dbReference type="NCBI Taxonomy" id="206163"/>
    <lineage>
        <taxon>Bacteria</taxon>
        <taxon>Bacillati</taxon>
        <taxon>Bacillota</taxon>
        <taxon>Bacilli</taxon>
        <taxon>Bacillales</taxon>
        <taxon>Paenibacillaceae</taxon>
        <taxon>Paenibacillus</taxon>
    </lineage>
</organism>
<dbReference type="NCBIfam" id="TIGR00005">
    <property type="entry name" value="rluA_subfam"/>
    <property type="match status" value="1"/>
</dbReference>
<reference evidence="8 9" key="1">
    <citation type="submission" date="2024-09" db="EMBL/GenBank/DDBJ databases">
        <authorList>
            <person name="Sun Q."/>
            <person name="Mori K."/>
        </authorList>
    </citation>
    <scope>NUCLEOTIDE SEQUENCE [LARGE SCALE GENOMIC DNA]</scope>
    <source>
        <strain evidence="8 9">CCM 4839</strain>
    </source>
</reference>
<keyword evidence="3 5" id="KW-0413">Isomerase</keyword>
<evidence type="ECO:0000256" key="1">
    <source>
        <dbReference type="ARBA" id="ARBA00000073"/>
    </source>
</evidence>
<dbReference type="InterPro" id="IPR006224">
    <property type="entry name" value="PsdUridine_synth_RluA-like_CS"/>
</dbReference>
<dbReference type="EC" id="5.4.99.-" evidence="5"/>
<dbReference type="SUPFAM" id="SSF55120">
    <property type="entry name" value="Pseudouridine synthase"/>
    <property type="match status" value="1"/>
</dbReference>
<evidence type="ECO:0000313" key="8">
    <source>
        <dbReference type="EMBL" id="MFC0396118.1"/>
    </source>
</evidence>
<feature type="compositionally biased region" description="Basic and acidic residues" evidence="6">
    <location>
        <begin position="1"/>
        <end position="15"/>
    </location>
</feature>
<dbReference type="RefSeq" id="WP_204817141.1">
    <property type="nucleotide sequence ID" value="NZ_JANHOF010000002.1"/>
</dbReference>
<name>A0ABV6JNJ5_9BACL</name>
<dbReference type="CDD" id="cd02869">
    <property type="entry name" value="PseudoU_synth_RluA_like"/>
    <property type="match status" value="1"/>
</dbReference>
<feature type="region of interest" description="Disordered" evidence="6">
    <location>
        <begin position="1"/>
        <end position="71"/>
    </location>
</feature>
<comment type="caution">
    <text evidence="8">The sequence shown here is derived from an EMBL/GenBank/DDBJ whole genome shotgun (WGS) entry which is preliminary data.</text>
</comment>
<dbReference type="Pfam" id="PF00849">
    <property type="entry name" value="PseudoU_synth_2"/>
    <property type="match status" value="1"/>
</dbReference>
<dbReference type="InterPro" id="IPR050188">
    <property type="entry name" value="RluA_PseudoU_synthase"/>
</dbReference>
<evidence type="ECO:0000256" key="4">
    <source>
        <dbReference type="PROSITE-ProRule" id="PRU00182"/>
    </source>
</evidence>
<dbReference type="PROSITE" id="PS01129">
    <property type="entry name" value="PSI_RLU"/>
    <property type="match status" value="1"/>
</dbReference>
<protein>
    <recommendedName>
        <fullName evidence="5">Pseudouridine synthase</fullName>
        <ecNumber evidence="5">5.4.99.-</ecNumber>
    </recommendedName>
</protein>
<evidence type="ECO:0000256" key="5">
    <source>
        <dbReference type="RuleBase" id="RU362028"/>
    </source>
</evidence>
<accession>A0ABV6JNJ5</accession>
<evidence type="ECO:0000313" key="9">
    <source>
        <dbReference type="Proteomes" id="UP001589818"/>
    </source>
</evidence>
<comment type="similarity">
    <text evidence="2 5">Belongs to the pseudouridine synthase RluA family.</text>
</comment>
<dbReference type="EMBL" id="JBHLVF010000047">
    <property type="protein sequence ID" value="MFC0396118.1"/>
    <property type="molecule type" value="Genomic_DNA"/>
</dbReference>
<dbReference type="PANTHER" id="PTHR21600:SF44">
    <property type="entry name" value="RIBOSOMAL LARGE SUBUNIT PSEUDOURIDINE SYNTHASE D"/>
    <property type="match status" value="1"/>
</dbReference>
<evidence type="ECO:0000256" key="6">
    <source>
        <dbReference type="SAM" id="MobiDB-lite"/>
    </source>
</evidence>
<gene>
    <name evidence="8" type="ORF">ACFFJ8_32680</name>
</gene>
<feature type="compositionally biased region" description="Basic and acidic residues" evidence="6">
    <location>
        <begin position="54"/>
        <end position="68"/>
    </location>
</feature>
<dbReference type="Proteomes" id="UP001589818">
    <property type="component" value="Unassembled WGS sequence"/>
</dbReference>
<dbReference type="InterPro" id="IPR020103">
    <property type="entry name" value="PsdUridine_synth_cat_dom_sf"/>
</dbReference>
<dbReference type="InterPro" id="IPR006225">
    <property type="entry name" value="PsdUridine_synth_RluC/D"/>
</dbReference>
<dbReference type="PANTHER" id="PTHR21600">
    <property type="entry name" value="MITOCHONDRIAL RNA PSEUDOURIDINE SYNTHASE"/>
    <property type="match status" value="1"/>
</dbReference>
<keyword evidence="9" id="KW-1185">Reference proteome</keyword>